<dbReference type="GO" id="GO:0070929">
    <property type="term" value="P:trans-translation"/>
    <property type="evidence" value="ECO:0007669"/>
    <property type="project" value="UniProtKB-UniRule"/>
</dbReference>
<dbReference type="InterPro" id="IPR023620">
    <property type="entry name" value="SmpB"/>
</dbReference>
<comment type="function">
    <text evidence="3">Required for rescue of stalled ribosomes mediated by trans-translation. Binds to transfer-messenger RNA (tmRNA), required for stable association of tmRNA with ribosomes. tmRNA and SmpB together mimic tRNA shape, replacing the anticodon stem-loop with SmpB. tmRNA is encoded by the ssrA gene; the 2 termini fold to resemble tRNA(Ala) and it encodes a 'tag peptide', a short internal open reading frame. During trans-translation Ala-aminoacylated tmRNA acts like a tRNA, entering the A-site of stalled ribosomes, displacing the stalled mRNA. The ribosome then switches to translate the ORF on the tmRNA; the nascent peptide is terminated with the 'tag peptide' encoded by the tmRNA and targeted for degradation. The ribosome is freed to recommence translation, which seems to be the essential function of trans-translation.</text>
</comment>
<accession>A0A285NL13</accession>
<dbReference type="NCBIfam" id="TIGR00086">
    <property type="entry name" value="smpB"/>
    <property type="match status" value="1"/>
</dbReference>
<dbReference type="GO" id="GO:0005829">
    <property type="term" value="C:cytosol"/>
    <property type="evidence" value="ECO:0007669"/>
    <property type="project" value="TreeGrafter"/>
</dbReference>
<dbReference type="InterPro" id="IPR000037">
    <property type="entry name" value="SsrA-bd_prot"/>
</dbReference>
<dbReference type="CDD" id="cd09294">
    <property type="entry name" value="SmpB"/>
    <property type="match status" value="1"/>
</dbReference>
<sequence>MGIKVIATNKNAYHNYSIIETYEAGIVLKGTEVKSIREGSVNLRDSFIRIDNGEAYIYNMYIAPYKPAGRLQHDPYRKRKLLLHKREILKLMGKVQEKGLTIIPLKLYLKNGKVKLEIALAKGKAKYEKREAIKERDIKRELSKKYKGRIKL</sequence>
<dbReference type="GO" id="GO:0070930">
    <property type="term" value="P:trans-translation-dependent protein tagging"/>
    <property type="evidence" value="ECO:0007669"/>
    <property type="project" value="TreeGrafter"/>
</dbReference>
<reference evidence="5" key="1">
    <citation type="submission" date="2017-09" db="EMBL/GenBank/DDBJ databases">
        <authorList>
            <person name="Varghese N."/>
            <person name="Submissions S."/>
        </authorList>
    </citation>
    <scope>NUCLEOTIDE SEQUENCE [LARGE SCALE GENOMIC DNA]</scope>
    <source>
        <strain evidence="5">DSM 15103</strain>
    </source>
</reference>
<dbReference type="NCBIfam" id="NF003843">
    <property type="entry name" value="PRK05422.1"/>
    <property type="match status" value="1"/>
</dbReference>
<name>A0A285NL13_9AQUI</name>
<dbReference type="InterPro" id="IPR020081">
    <property type="entry name" value="SsrA-bd_prot_CS"/>
</dbReference>
<evidence type="ECO:0000313" key="5">
    <source>
        <dbReference type="Proteomes" id="UP000219036"/>
    </source>
</evidence>
<dbReference type="GO" id="GO:0003723">
    <property type="term" value="F:RNA binding"/>
    <property type="evidence" value="ECO:0007669"/>
    <property type="project" value="UniProtKB-UniRule"/>
</dbReference>
<dbReference type="HAMAP" id="MF_00023">
    <property type="entry name" value="SmpB"/>
    <property type="match status" value="1"/>
</dbReference>
<dbReference type="OrthoDB" id="9805462at2"/>
<organism evidence="4 5">
    <name type="scientific">Persephonella hydrogeniphila</name>
    <dbReference type="NCBI Taxonomy" id="198703"/>
    <lineage>
        <taxon>Bacteria</taxon>
        <taxon>Pseudomonadati</taxon>
        <taxon>Aquificota</taxon>
        <taxon>Aquificia</taxon>
        <taxon>Aquificales</taxon>
        <taxon>Hydrogenothermaceae</taxon>
        <taxon>Persephonella</taxon>
    </lineage>
</organism>
<dbReference type="Pfam" id="PF01668">
    <property type="entry name" value="SmpB"/>
    <property type="match status" value="1"/>
</dbReference>
<dbReference type="EMBL" id="OBEI01000009">
    <property type="protein sequence ID" value="SNZ10182.1"/>
    <property type="molecule type" value="Genomic_DNA"/>
</dbReference>
<dbReference type="PANTHER" id="PTHR30308:SF2">
    <property type="entry name" value="SSRA-BINDING PROTEIN"/>
    <property type="match status" value="1"/>
</dbReference>
<dbReference type="RefSeq" id="WP_097000930.1">
    <property type="nucleotide sequence ID" value="NZ_OBEI01000009.1"/>
</dbReference>
<comment type="subcellular location">
    <subcellularLocation>
        <location evidence="3">Cytoplasm</location>
    </subcellularLocation>
    <text evidence="3">The tmRNA-SmpB complex associates with stalled 70S ribosomes.</text>
</comment>
<keyword evidence="5" id="KW-1185">Reference proteome</keyword>
<dbReference type="Gene3D" id="2.40.280.10">
    <property type="match status" value="1"/>
</dbReference>
<dbReference type="PROSITE" id="PS01317">
    <property type="entry name" value="SSRP"/>
    <property type="match status" value="1"/>
</dbReference>
<evidence type="ECO:0000313" key="4">
    <source>
        <dbReference type="EMBL" id="SNZ10182.1"/>
    </source>
</evidence>
<evidence type="ECO:0000256" key="3">
    <source>
        <dbReference type="HAMAP-Rule" id="MF_00023"/>
    </source>
</evidence>
<keyword evidence="2 3" id="KW-0694">RNA-binding</keyword>
<dbReference type="Proteomes" id="UP000219036">
    <property type="component" value="Unassembled WGS sequence"/>
</dbReference>
<proteinExistence type="inferred from homology"/>
<dbReference type="PANTHER" id="PTHR30308">
    <property type="entry name" value="TMRNA-BINDING COMPONENT OF TRANS-TRANSLATION TAGGING COMPLEX"/>
    <property type="match status" value="1"/>
</dbReference>
<protein>
    <recommendedName>
        <fullName evidence="3">SsrA-binding protein</fullName>
    </recommendedName>
    <alternativeName>
        <fullName evidence="3">Small protein B</fullName>
    </alternativeName>
</protein>
<comment type="similarity">
    <text evidence="3">Belongs to the SmpB family.</text>
</comment>
<evidence type="ECO:0000256" key="1">
    <source>
        <dbReference type="ARBA" id="ARBA00022490"/>
    </source>
</evidence>
<dbReference type="SUPFAM" id="SSF74982">
    <property type="entry name" value="Small protein B (SmpB)"/>
    <property type="match status" value="1"/>
</dbReference>
<dbReference type="AlphaFoldDB" id="A0A285NL13"/>
<keyword evidence="1 3" id="KW-0963">Cytoplasm</keyword>
<gene>
    <name evidence="3" type="primary">smpB</name>
    <name evidence="4" type="ORF">SAMN06265182_1774</name>
</gene>
<evidence type="ECO:0000256" key="2">
    <source>
        <dbReference type="ARBA" id="ARBA00022884"/>
    </source>
</evidence>